<dbReference type="EMBL" id="KZ824270">
    <property type="protein sequence ID" value="RAL16171.1"/>
    <property type="molecule type" value="Genomic_DNA"/>
</dbReference>
<evidence type="ECO:0000259" key="3">
    <source>
        <dbReference type="Pfam" id="PF01370"/>
    </source>
</evidence>
<dbReference type="Gene3D" id="3.40.50.720">
    <property type="entry name" value="NAD(P)-binding Rossmann-like Domain"/>
    <property type="match status" value="1"/>
</dbReference>
<accession>A0A395I7U8</accession>
<dbReference type="GeneID" id="37203562"/>
<organism evidence="4 5">
    <name type="scientific">Aspergillus homomorphus (strain CBS 101889)</name>
    <dbReference type="NCBI Taxonomy" id="1450537"/>
    <lineage>
        <taxon>Eukaryota</taxon>
        <taxon>Fungi</taxon>
        <taxon>Dikarya</taxon>
        <taxon>Ascomycota</taxon>
        <taxon>Pezizomycotina</taxon>
        <taxon>Eurotiomycetes</taxon>
        <taxon>Eurotiomycetidae</taxon>
        <taxon>Eurotiales</taxon>
        <taxon>Aspergillaceae</taxon>
        <taxon>Aspergillus</taxon>
        <taxon>Aspergillus subgen. Circumdati</taxon>
    </lineage>
</organism>
<name>A0A395I7U8_ASPHC</name>
<dbReference type="CDD" id="cd05227">
    <property type="entry name" value="AR_SDR_e"/>
    <property type="match status" value="1"/>
</dbReference>
<dbReference type="STRING" id="1450537.A0A395I7U8"/>
<keyword evidence="5" id="KW-1185">Reference proteome</keyword>
<dbReference type="Pfam" id="PF01370">
    <property type="entry name" value="Epimerase"/>
    <property type="match status" value="1"/>
</dbReference>
<dbReference type="PANTHER" id="PTHR10366">
    <property type="entry name" value="NAD DEPENDENT EPIMERASE/DEHYDRATASE"/>
    <property type="match status" value="1"/>
</dbReference>
<dbReference type="GO" id="GO:0016616">
    <property type="term" value="F:oxidoreductase activity, acting on the CH-OH group of donors, NAD or NADP as acceptor"/>
    <property type="evidence" value="ECO:0007669"/>
    <property type="project" value="TreeGrafter"/>
</dbReference>
<sequence length="341" mass="37372">MPETILVTGASGFVASHIIQRFLEAGYNVRGTVRSASSAEIVQSRYPPEYTDQLSFAIVPDIAVPGAFDSAVRDVSGVIHTASPFFLAVTDNEADLLQPAIQGTLNLLNAIAAHGPTVSRVVVTSSFAAILDLMKGLRPGYRYTEADWNPCTYEEAKLTTDVSFAYCASKALAERKLWDWMSQQQQGQPTFSVTTICPPWIFGPALGEPNRGNNRLNESSEVIYNLINGSRSNVPDHDFLAFANVSDVAEAHYQAYTREEAGGERFLVSGGRFLYGEACEVIRKRFPQLRKKVPHAGGGAAVETYVADGSKAERVLGLRYRSLEDTLVETVDDLLRRFPVK</sequence>
<dbReference type="RefSeq" id="XP_025555325.1">
    <property type="nucleotide sequence ID" value="XM_025699273.1"/>
</dbReference>
<evidence type="ECO:0000313" key="5">
    <source>
        <dbReference type="Proteomes" id="UP000248961"/>
    </source>
</evidence>
<dbReference type="InterPro" id="IPR001509">
    <property type="entry name" value="Epimerase_deHydtase"/>
</dbReference>
<comment type="similarity">
    <text evidence="2">Belongs to the NAD(P)-dependent epimerase/dehydratase family. Dihydroflavonol-4-reductase subfamily.</text>
</comment>
<protein>
    <submittedName>
        <fullName evidence="4">NAD(P)-binding protein</fullName>
    </submittedName>
</protein>
<dbReference type="AlphaFoldDB" id="A0A395I7U8"/>
<reference evidence="4 5" key="1">
    <citation type="submission" date="2018-02" db="EMBL/GenBank/DDBJ databases">
        <title>The genomes of Aspergillus section Nigri reveals drivers in fungal speciation.</title>
        <authorList>
            <consortium name="DOE Joint Genome Institute"/>
            <person name="Vesth T.C."/>
            <person name="Nybo J."/>
            <person name="Theobald S."/>
            <person name="Brandl J."/>
            <person name="Frisvad J.C."/>
            <person name="Nielsen K.F."/>
            <person name="Lyhne E.K."/>
            <person name="Kogle M.E."/>
            <person name="Kuo A."/>
            <person name="Riley R."/>
            <person name="Clum A."/>
            <person name="Nolan M."/>
            <person name="Lipzen A."/>
            <person name="Salamov A."/>
            <person name="Henrissat B."/>
            <person name="Wiebenga A."/>
            <person name="De vries R.P."/>
            <person name="Grigoriev I.V."/>
            <person name="Mortensen U.H."/>
            <person name="Andersen M.R."/>
            <person name="Baker S.E."/>
        </authorList>
    </citation>
    <scope>NUCLEOTIDE SEQUENCE [LARGE SCALE GENOMIC DNA]</scope>
    <source>
        <strain evidence="4 5">CBS 101889</strain>
    </source>
</reference>
<keyword evidence="1" id="KW-0560">Oxidoreductase</keyword>
<dbReference type="InterPro" id="IPR050425">
    <property type="entry name" value="NAD(P)_dehydrat-like"/>
</dbReference>
<gene>
    <name evidence="4" type="ORF">BO97DRAFT_459253</name>
</gene>
<evidence type="ECO:0000256" key="2">
    <source>
        <dbReference type="ARBA" id="ARBA00023445"/>
    </source>
</evidence>
<dbReference type="PANTHER" id="PTHR10366:SF564">
    <property type="entry name" value="STEROL-4-ALPHA-CARBOXYLATE 3-DEHYDROGENASE, DECARBOXYLATING"/>
    <property type="match status" value="1"/>
</dbReference>
<evidence type="ECO:0000256" key="1">
    <source>
        <dbReference type="ARBA" id="ARBA00023002"/>
    </source>
</evidence>
<feature type="domain" description="NAD-dependent epimerase/dehydratase" evidence="3">
    <location>
        <begin position="5"/>
        <end position="264"/>
    </location>
</feature>
<dbReference type="SUPFAM" id="SSF51735">
    <property type="entry name" value="NAD(P)-binding Rossmann-fold domains"/>
    <property type="match status" value="1"/>
</dbReference>
<proteinExistence type="inferred from homology"/>
<dbReference type="VEuPathDB" id="FungiDB:BO97DRAFT_459253"/>
<dbReference type="OrthoDB" id="2735536at2759"/>
<dbReference type="Proteomes" id="UP000248961">
    <property type="component" value="Unassembled WGS sequence"/>
</dbReference>
<evidence type="ECO:0000313" key="4">
    <source>
        <dbReference type="EMBL" id="RAL16171.1"/>
    </source>
</evidence>
<dbReference type="InterPro" id="IPR036291">
    <property type="entry name" value="NAD(P)-bd_dom_sf"/>
</dbReference>